<comment type="subcellular location">
    <subcellularLocation>
        <location evidence="1">Membrane</location>
        <topology evidence="1">Multi-pass membrane protein</topology>
    </subcellularLocation>
</comment>
<dbReference type="Proteomes" id="UP001225134">
    <property type="component" value="Unassembled WGS sequence"/>
</dbReference>
<evidence type="ECO:0000313" key="7">
    <source>
        <dbReference type="EMBL" id="MDK9580452.1"/>
    </source>
</evidence>
<name>A0ABT7HK85_9FUSO</name>
<feature type="transmembrane region" description="Helical" evidence="6">
    <location>
        <begin position="53"/>
        <end position="72"/>
    </location>
</feature>
<feature type="transmembrane region" description="Helical" evidence="6">
    <location>
        <begin position="29"/>
        <end position="47"/>
    </location>
</feature>
<accession>A0ABT7HK85</accession>
<dbReference type="RefSeq" id="WP_285152782.1">
    <property type="nucleotide sequence ID" value="NZ_JASSPP010000003.1"/>
</dbReference>
<feature type="transmembrane region" description="Helical" evidence="6">
    <location>
        <begin position="79"/>
        <end position="104"/>
    </location>
</feature>
<evidence type="ECO:0000256" key="2">
    <source>
        <dbReference type="ARBA" id="ARBA00022475"/>
    </source>
</evidence>
<keyword evidence="5 6" id="KW-0472">Membrane</keyword>
<keyword evidence="4 6" id="KW-1133">Transmembrane helix</keyword>
<sequence length="233" mass="26695">MLKLDFRTKLIMTIVLSVVLLLGNFEEKLFYMPIILSMIPCVLLMTSGYYSQAIRGILFIFIIALIQKYMFLNARGLILNFYVVLSSFALKLIPSAMMGSYTLLTSAMGEILYSMKKMKIPEQIIVPVSVMARFFYTIKVDYEQIKIAMELQGLTTFNLLFKPYKLFEYRLVPLLMCLTKTADEVAISAITRGLEIGAERTSIHERKLNFIDYIFLIFMGIIIVIYIMGGAKC</sequence>
<keyword evidence="2" id="KW-1003">Cell membrane</keyword>
<feature type="transmembrane region" description="Helical" evidence="6">
    <location>
        <begin position="210"/>
        <end position="229"/>
    </location>
</feature>
<dbReference type="PANTHER" id="PTHR34857">
    <property type="entry name" value="SLL0384 PROTEIN"/>
    <property type="match status" value="1"/>
</dbReference>
<organism evidence="7 8">
    <name type="scientific">Sneathia sanguinegens</name>
    <dbReference type="NCBI Taxonomy" id="40543"/>
    <lineage>
        <taxon>Bacteria</taxon>
        <taxon>Fusobacteriati</taxon>
        <taxon>Fusobacteriota</taxon>
        <taxon>Fusobacteriia</taxon>
        <taxon>Fusobacteriales</taxon>
        <taxon>Leptotrichiaceae</taxon>
        <taxon>Sneathia</taxon>
    </lineage>
</organism>
<dbReference type="PANTHER" id="PTHR34857:SF2">
    <property type="entry name" value="SLL0384 PROTEIN"/>
    <property type="match status" value="1"/>
</dbReference>
<dbReference type="InterPro" id="IPR003339">
    <property type="entry name" value="ABC/ECF_trnsptr_transmembrane"/>
</dbReference>
<evidence type="ECO:0000256" key="1">
    <source>
        <dbReference type="ARBA" id="ARBA00004141"/>
    </source>
</evidence>
<proteinExistence type="predicted"/>
<protein>
    <submittedName>
        <fullName evidence="7">Energy-coupling factor transporter transmembrane component T</fullName>
    </submittedName>
</protein>
<dbReference type="EMBL" id="JASSPP010000003">
    <property type="protein sequence ID" value="MDK9580452.1"/>
    <property type="molecule type" value="Genomic_DNA"/>
</dbReference>
<evidence type="ECO:0000256" key="5">
    <source>
        <dbReference type="ARBA" id="ARBA00023136"/>
    </source>
</evidence>
<reference evidence="7 8" key="1">
    <citation type="submission" date="2023-06" db="EMBL/GenBank/DDBJ databases">
        <title>Antibody response to the Sneathia vaginalis cytopathogenic toxin A during pregnancy.</title>
        <authorList>
            <person name="Mccoy Z.T."/>
            <person name="Serrano M.G."/>
            <person name="Spaine K."/>
            <person name="Edwards D.J."/>
            <person name="Buck G.A."/>
            <person name="Jefferson K."/>
        </authorList>
    </citation>
    <scope>NUCLEOTIDE SEQUENCE [LARGE SCALE GENOMIC DNA]</scope>
    <source>
        <strain evidence="7 8">CCUG 42621</strain>
    </source>
</reference>
<evidence type="ECO:0000256" key="6">
    <source>
        <dbReference type="SAM" id="Phobius"/>
    </source>
</evidence>
<evidence type="ECO:0000313" key="8">
    <source>
        <dbReference type="Proteomes" id="UP001225134"/>
    </source>
</evidence>
<dbReference type="Pfam" id="PF02361">
    <property type="entry name" value="CbiQ"/>
    <property type="match status" value="1"/>
</dbReference>
<dbReference type="CDD" id="cd16914">
    <property type="entry name" value="EcfT"/>
    <property type="match status" value="1"/>
</dbReference>
<evidence type="ECO:0000256" key="3">
    <source>
        <dbReference type="ARBA" id="ARBA00022692"/>
    </source>
</evidence>
<gene>
    <name evidence="7" type="ORF">QQA45_02845</name>
</gene>
<dbReference type="InterPro" id="IPR051611">
    <property type="entry name" value="ECF_transporter_component"/>
</dbReference>
<comment type="caution">
    <text evidence="7">The sequence shown here is derived from an EMBL/GenBank/DDBJ whole genome shotgun (WGS) entry which is preliminary data.</text>
</comment>
<keyword evidence="3 6" id="KW-0812">Transmembrane</keyword>
<evidence type="ECO:0000256" key="4">
    <source>
        <dbReference type="ARBA" id="ARBA00022989"/>
    </source>
</evidence>
<keyword evidence="8" id="KW-1185">Reference proteome</keyword>